<keyword evidence="9" id="KW-1185">Reference proteome</keyword>
<dbReference type="InterPro" id="IPR020471">
    <property type="entry name" value="AKR"/>
</dbReference>
<evidence type="ECO:0000256" key="4">
    <source>
        <dbReference type="PIRSR" id="PIRSR000097-1"/>
    </source>
</evidence>
<reference evidence="8" key="2">
    <citation type="submission" date="2021-09" db="EMBL/GenBank/DDBJ databases">
        <authorList>
            <person name="Jia N."/>
            <person name="Wang J."/>
            <person name="Shi W."/>
            <person name="Du L."/>
            <person name="Sun Y."/>
            <person name="Zhan W."/>
            <person name="Jiang J."/>
            <person name="Wang Q."/>
            <person name="Zhang B."/>
            <person name="Ji P."/>
            <person name="Sakyi L.B."/>
            <person name="Cui X."/>
            <person name="Yuan T."/>
            <person name="Jiang B."/>
            <person name="Yang W."/>
            <person name="Lam T.T.-Y."/>
            <person name="Chang Q."/>
            <person name="Ding S."/>
            <person name="Wang X."/>
            <person name="Zhu J."/>
            <person name="Ruan X."/>
            <person name="Zhao L."/>
            <person name="Wei J."/>
            <person name="Que T."/>
            <person name="Du C."/>
            <person name="Cheng J."/>
            <person name="Dai P."/>
            <person name="Han X."/>
            <person name="Huang E."/>
            <person name="Gao Y."/>
            <person name="Liu J."/>
            <person name="Shao H."/>
            <person name="Ye R."/>
            <person name="Li L."/>
            <person name="Wei W."/>
            <person name="Wang X."/>
            <person name="Wang C."/>
            <person name="Huo Q."/>
            <person name="Li W."/>
            <person name="Guo W."/>
            <person name="Chen H."/>
            <person name="Chen S."/>
            <person name="Zhou L."/>
            <person name="Zhou L."/>
            <person name="Ni X."/>
            <person name="Tian J."/>
            <person name="Zhou Y."/>
            <person name="Sheng Y."/>
            <person name="Liu T."/>
            <person name="Pan Y."/>
            <person name="Xia L."/>
            <person name="Li J."/>
            <person name="Zhao F."/>
            <person name="Cao W."/>
        </authorList>
    </citation>
    <scope>NUCLEOTIDE SEQUENCE</scope>
    <source>
        <strain evidence="8">Rmic-2018</strain>
        <tissue evidence="8">Larvae</tissue>
    </source>
</reference>
<dbReference type="FunFam" id="3.20.20.100:FF:000002">
    <property type="entry name" value="2,5-diketo-D-gluconic acid reductase A"/>
    <property type="match status" value="1"/>
</dbReference>
<dbReference type="VEuPathDB" id="VectorBase:LOC119159722"/>
<feature type="site" description="Lowers pKa of active site Tyr" evidence="6">
    <location>
        <position position="97"/>
    </location>
</feature>
<feature type="domain" description="NADP-dependent oxidoreductase" evidence="7">
    <location>
        <begin position="42"/>
        <end position="294"/>
    </location>
</feature>
<proteinExistence type="inferred from homology"/>
<evidence type="ECO:0000256" key="5">
    <source>
        <dbReference type="PIRSR" id="PIRSR000097-2"/>
    </source>
</evidence>
<dbReference type="PIRSF" id="PIRSF000097">
    <property type="entry name" value="AKR"/>
    <property type="match status" value="1"/>
</dbReference>
<comment type="caution">
    <text evidence="8">The sequence shown here is derived from an EMBL/GenBank/DDBJ whole genome shotgun (WGS) entry which is preliminary data.</text>
</comment>
<dbReference type="InterPro" id="IPR036812">
    <property type="entry name" value="NAD(P)_OxRdtase_dom_sf"/>
</dbReference>
<sequence>MLCFTETWNAKRLYIKGCALVVSIDDPFSRDALLPNPVGTYRISEAALKSLMPVVLQQGYRLIDSAPLYRNEAAVVGALQSLQEYGLQRSDVWVASKLPPIAQGRDKCRQYALGIIEKLGGRLDLLLLHWPGVQGRKPEDPEQAVLRKESWLDLENLYKEGKVGAIGVSNYTIRHLQELLTYCSVRPTVNQVEFHPHLVQSDLLRYCKDHQIVLQAYSSLGAAGGVAAVLQEPAIVEIAGKHKKQPAQVVLRWALQLGIAIIPKSSNAQRIEENAKIFDFALTDDEVATISSLNKNKHYCWDPTNIA</sequence>
<dbReference type="EMBL" id="JABSTU010000001">
    <property type="protein sequence ID" value="KAH8038691.1"/>
    <property type="molecule type" value="Genomic_DNA"/>
</dbReference>
<dbReference type="Gene3D" id="3.20.20.100">
    <property type="entry name" value="NADP-dependent oxidoreductase domain"/>
    <property type="match status" value="1"/>
</dbReference>
<evidence type="ECO:0000256" key="6">
    <source>
        <dbReference type="PIRSR" id="PIRSR000097-3"/>
    </source>
</evidence>
<evidence type="ECO:0000313" key="8">
    <source>
        <dbReference type="EMBL" id="KAH8038691.1"/>
    </source>
</evidence>
<evidence type="ECO:0000256" key="1">
    <source>
        <dbReference type="ARBA" id="ARBA00007905"/>
    </source>
</evidence>
<dbReference type="GO" id="GO:0016616">
    <property type="term" value="F:oxidoreductase activity, acting on the CH-OH group of donors, NAD or NADP as acceptor"/>
    <property type="evidence" value="ECO:0007669"/>
    <property type="project" value="UniProtKB-ARBA"/>
</dbReference>
<gene>
    <name evidence="8" type="ORF">HPB51_002835</name>
</gene>
<dbReference type="PANTHER" id="PTHR43827">
    <property type="entry name" value="2,5-DIKETO-D-GLUCONIC ACID REDUCTASE"/>
    <property type="match status" value="1"/>
</dbReference>
<organism evidence="8 9">
    <name type="scientific">Rhipicephalus microplus</name>
    <name type="common">Cattle tick</name>
    <name type="synonym">Boophilus microplus</name>
    <dbReference type="NCBI Taxonomy" id="6941"/>
    <lineage>
        <taxon>Eukaryota</taxon>
        <taxon>Metazoa</taxon>
        <taxon>Ecdysozoa</taxon>
        <taxon>Arthropoda</taxon>
        <taxon>Chelicerata</taxon>
        <taxon>Arachnida</taxon>
        <taxon>Acari</taxon>
        <taxon>Parasitiformes</taxon>
        <taxon>Ixodida</taxon>
        <taxon>Ixodoidea</taxon>
        <taxon>Ixodidae</taxon>
        <taxon>Rhipicephalinae</taxon>
        <taxon>Rhipicephalus</taxon>
        <taxon>Boophilus</taxon>
    </lineage>
</organism>
<dbReference type="Pfam" id="PF00248">
    <property type="entry name" value="Aldo_ket_red"/>
    <property type="match status" value="1"/>
</dbReference>
<evidence type="ECO:0000256" key="3">
    <source>
        <dbReference type="ARBA" id="ARBA00023002"/>
    </source>
</evidence>
<protein>
    <recommendedName>
        <fullName evidence="7">NADP-dependent oxidoreductase domain-containing protein</fullName>
    </recommendedName>
</protein>
<name>A0A9J6EW02_RHIMP</name>
<dbReference type="PRINTS" id="PR00069">
    <property type="entry name" value="ALDKETRDTASE"/>
</dbReference>
<dbReference type="Proteomes" id="UP000821866">
    <property type="component" value="Chromosome 1"/>
</dbReference>
<dbReference type="InterPro" id="IPR023210">
    <property type="entry name" value="NADP_OxRdtase_dom"/>
</dbReference>
<evidence type="ECO:0000313" key="9">
    <source>
        <dbReference type="Proteomes" id="UP000821866"/>
    </source>
</evidence>
<comment type="similarity">
    <text evidence="1">Belongs to the aldo/keto reductase family.</text>
</comment>
<dbReference type="SUPFAM" id="SSF51430">
    <property type="entry name" value="NAD(P)-linked oxidoreductase"/>
    <property type="match status" value="1"/>
</dbReference>
<dbReference type="InterPro" id="IPR018170">
    <property type="entry name" value="Aldo/ket_reductase_CS"/>
</dbReference>
<evidence type="ECO:0000259" key="7">
    <source>
        <dbReference type="Pfam" id="PF00248"/>
    </source>
</evidence>
<keyword evidence="3" id="KW-0560">Oxidoreductase</keyword>
<dbReference type="AlphaFoldDB" id="A0A9J6EW02"/>
<keyword evidence="2" id="KW-0521">NADP</keyword>
<reference evidence="8" key="1">
    <citation type="journal article" date="2020" name="Cell">
        <title>Large-Scale Comparative Analyses of Tick Genomes Elucidate Their Genetic Diversity and Vector Capacities.</title>
        <authorList>
            <consortium name="Tick Genome and Microbiome Consortium (TIGMIC)"/>
            <person name="Jia N."/>
            <person name="Wang J."/>
            <person name="Shi W."/>
            <person name="Du L."/>
            <person name="Sun Y."/>
            <person name="Zhan W."/>
            <person name="Jiang J.F."/>
            <person name="Wang Q."/>
            <person name="Zhang B."/>
            <person name="Ji P."/>
            <person name="Bell-Sakyi L."/>
            <person name="Cui X.M."/>
            <person name="Yuan T.T."/>
            <person name="Jiang B.G."/>
            <person name="Yang W.F."/>
            <person name="Lam T.T."/>
            <person name="Chang Q.C."/>
            <person name="Ding S.J."/>
            <person name="Wang X.J."/>
            <person name="Zhu J.G."/>
            <person name="Ruan X.D."/>
            <person name="Zhao L."/>
            <person name="Wei J.T."/>
            <person name="Ye R.Z."/>
            <person name="Que T.C."/>
            <person name="Du C.H."/>
            <person name="Zhou Y.H."/>
            <person name="Cheng J.X."/>
            <person name="Dai P.F."/>
            <person name="Guo W.B."/>
            <person name="Han X.H."/>
            <person name="Huang E.J."/>
            <person name="Li L.F."/>
            <person name="Wei W."/>
            <person name="Gao Y.C."/>
            <person name="Liu J.Z."/>
            <person name="Shao H.Z."/>
            <person name="Wang X."/>
            <person name="Wang C.C."/>
            <person name="Yang T.C."/>
            <person name="Huo Q.B."/>
            <person name="Li W."/>
            <person name="Chen H.Y."/>
            <person name="Chen S.E."/>
            <person name="Zhou L.G."/>
            <person name="Ni X.B."/>
            <person name="Tian J.H."/>
            <person name="Sheng Y."/>
            <person name="Liu T."/>
            <person name="Pan Y.S."/>
            <person name="Xia L.Y."/>
            <person name="Li J."/>
            <person name="Zhao F."/>
            <person name="Cao W.C."/>
        </authorList>
    </citation>
    <scope>NUCLEOTIDE SEQUENCE</scope>
    <source>
        <strain evidence="8">Rmic-2018</strain>
    </source>
</reference>
<feature type="binding site" evidence="5">
    <location>
        <position position="129"/>
    </location>
    <ligand>
        <name>substrate</name>
    </ligand>
</feature>
<feature type="active site" description="Proton donor" evidence="4">
    <location>
        <position position="69"/>
    </location>
</feature>
<evidence type="ECO:0000256" key="2">
    <source>
        <dbReference type="ARBA" id="ARBA00022857"/>
    </source>
</evidence>
<dbReference type="PROSITE" id="PS00063">
    <property type="entry name" value="ALDOKETO_REDUCTASE_3"/>
    <property type="match status" value="1"/>
</dbReference>
<accession>A0A9J6EW02</accession>
<dbReference type="PANTHER" id="PTHR43827:SF3">
    <property type="entry name" value="NADP-DEPENDENT OXIDOREDUCTASE DOMAIN-CONTAINING PROTEIN"/>
    <property type="match status" value="1"/>
</dbReference>